<accession>A0ABN9DDI0</accession>
<evidence type="ECO:0000313" key="2">
    <source>
        <dbReference type="EMBL" id="CAI9570650.1"/>
    </source>
</evidence>
<comment type="caution">
    <text evidence="2">The sequence shown here is derived from an EMBL/GenBank/DDBJ whole genome shotgun (WGS) entry which is preliminary data.</text>
</comment>
<organism evidence="2 3">
    <name type="scientific">Staurois parvus</name>
    <dbReference type="NCBI Taxonomy" id="386267"/>
    <lineage>
        <taxon>Eukaryota</taxon>
        <taxon>Metazoa</taxon>
        <taxon>Chordata</taxon>
        <taxon>Craniata</taxon>
        <taxon>Vertebrata</taxon>
        <taxon>Euteleostomi</taxon>
        <taxon>Amphibia</taxon>
        <taxon>Batrachia</taxon>
        <taxon>Anura</taxon>
        <taxon>Neobatrachia</taxon>
        <taxon>Ranoidea</taxon>
        <taxon>Ranidae</taxon>
        <taxon>Staurois</taxon>
    </lineage>
</organism>
<gene>
    <name evidence="2" type="ORF">SPARVUS_LOCUS7128601</name>
</gene>
<feature type="non-terminal residue" evidence="2">
    <location>
        <position position="168"/>
    </location>
</feature>
<dbReference type="InterPro" id="IPR036388">
    <property type="entry name" value="WH-like_DNA-bd_sf"/>
</dbReference>
<dbReference type="Pfam" id="PF01498">
    <property type="entry name" value="HTH_Tnp_Tc3_2"/>
    <property type="match status" value="1"/>
</dbReference>
<evidence type="ECO:0000313" key="3">
    <source>
        <dbReference type="Proteomes" id="UP001162483"/>
    </source>
</evidence>
<proteinExistence type="predicted"/>
<keyword evidence="3" id="KW-1185">Reference proteome</keyword>
<feature type="domain" description="Transposase Tc1-like" evidence="1">
    <location>
        <begin position="86"/>
        <end position="145"/>
    </location>
</feature>
<sequence>MQTASTNICGRICFSQELSEFKCGTMIGCHLCNKFILDISLLLNIPRSAVSGIVTKRKQLGTTATQPLSGRPRKMTERGQCMLKHTVCRSHQLSAESIANDLQTLLGLQISTTVCRELHGMGFHGRAAASKPYITKCNAKRWMQWYKTLHHWTLQQWLPDCIVPSVKF</sequence>
<evidence type="ECO:0000259" key="1">
    <source>
        <dbReference type="Pfam" id="PF01498"/>
    </source>
</evidence>
<reference evidence="2" key="1">
    <citation type="submission" date="2023-05" db="EMBL/GenBank/DDBJ databases">
        <authorList>
            <person name="Stuckert A."/>
        </authorList>
    </citation>
    <scope>NUCLEOTIDE SEQUENCE</scope>
</reference>
<dbReference type="Gene3D" id="1.10.10.10">
    <property type="entry name" value="Winged helix-like DNA-binding domain superfamily/Winged helix DNA-binding domain"/>
    <property type="match status" value="1"/>
</dbReference>
<dbReference type="Proteomes" id="UP001162483">
    <property type="component" value="Unassembled WGS sequence"/>
</dbReference>
<name>A0ABN9DDI0_9NEOB</name>
<dbReference type="EMBL" id="CATNWA010014339">
    <property type="protein sequence ID" value="CAI9570650.1"/>
    <property type="molecule type" value="Genomic_DNA"/>
</dbReference>
<dbReference type="InterPro" id="IPR002492">
    <property type="entry name" value="Transposase_Tc1-like"/>
</dbReference>
<protein>
    <recommendedName>
        <fullName evidence="1">Transposase Tc1-like domain-containing protein</fullName>
    </recommendedName>
</protein>